<dbReference type="InterPro" id="IPR052369">
    <property type="entry name" value="UG_Glycosaminoglycan_Hydrolase"/>
</dbReference>
<dbReference type="PANTHER" id="PTHR36845">
    <property type="entry name" value="HYDROLASE, PUTATIVE (AFU_ORTHOLOGUE AFUA_7G05090)-RELATED"/>
    <property type="match status" value="1"/>
</dbReference>
<feature type="chain" id="PRO_5017711671" evidence="5">
    <location>
        <begin position="26"/>
        <end position="408"/>
    </location>
</feature>
<dbReference type="Proteomes" id="UP000257004">
    <property type="component" value="Unassembled WGS sequence"/>
</dbReference>
<evidence type="ECO:0000256" key="1">
    <source>
        <dbReference type="ARBA" id="ARBA00022801"/>
    </source>
</evidence>
<evidence type="ECO:0000313" key="7">
    <source>
        <dbReference type="Proteomes" id="UP000257004"/>
    </source>
</evidence>
<dbReference type="SUPFAM" id="SSF48208">
    <property type="entry name" value="Six-hairpin glycosidases"/>
    <property type="match status" value="1"/>
</dbReference>
<feature type="binding site" evidence="4">
    <location>
        <position position="259"/>
    </location>
    <ligand>
        <name>substrate</name>
    </ligand>
</feature>
<feature type="binding site" evidence="4">
    <location>
        <position position="128"/>
    </location>
    <ligand>
        <name>substrate</name>
    </ligand>
</feature>
<feature type="binding site" evidence="4">
    <location>
        <position position="263"/>
    </location>
    <ligand>
        <name>substrate</name>
    </ligand>
</feature>
<keyword evidence="1 6" id="KW-0378">Hydrolase</keyword>
<keyword evidence="7" id="KW-1185">Reference proteome</keyword>
<organism evidence="6 7">
    <name type="scientific">Flavobacterium cutihirudinis</name>
    <dbReference type="NCBI Taxonomy" id="1265740"/>
    <lineage>
        <taxon>Bacteria</taxon>
        <taxon>Pseudomonadati</taxon>
        <taxon>Bacteroidota</taxon>
        <taxon>Flavobacteriia</taxon>
        <taxon>Flavobacteriales</taxon>
        <taxon>Flavobacteriaceae</taxon>
        <taxon>Flavobacterium</taxon>
    </lineage>
</organism>
<evidence type="ECO:0000256" key="5">
    <source>
        <dbReference type="SAM" id="SignalP"/>
    </source>
</evidence>
<feature type="active site" description="Proton donor" evidence="3">
    <location>
        <position position="187"/>
    </location>
</feature>
<dbReference type="RefSeq" id="WP_244201554.1">
    <property type="nucleotide sequence ID" value="NZ_QRDQ01000007.1"/>
</dbReference>
<feature type="binding site" evidence="4">
    <location>
        <position position="247"/>
    </location>
    <ligand>
        <name>substrate</name>
    </ligand>
</feature>
<accession>A0A3D9G115</accession>
<comment type="similarity">
    <text evidence="2">Belongs to the glycosyl hydrolase 88 family.</text>
</comment>
<keyword evidence="5" id="KW-0732">Signal</keyword>
<dbReference type="AlphaFoldDB" id="A0A3D9G115"/>
<dbReference type="Pfam" id="PF07470">
    <property type="entry name" value="Glyco_hydro_88"/>
    <property type="match status" value="1"/>
</dbReference>
<protein>
    <submittedName>
        <fullName evidence="6">Glycosyl hydrolase family 88</fullName>
    </submittedName>
</protein>
<feature type="binding site" evidence="4">
    <location>
        <position position="187"/>
    </location>
    <ligand>
        <name>substrate</name>
    </ligand>
</feature>
<proteinExistence type="inferred from homology"/>
<evidence type="ECO:0000313" key="6">
    <source>
        <dbReference type="EMBL" id="RED26869.1"/>
    </source>
</evidence>
<dbReference type="GO" id="GO:0000272">
    <property type="term" value="P:polysaccharide catabolic process"/>
    <property type="evidence" value="ECO:0007669"/>
    <property type="project" value="TreeGrafter"/>
</dbReference>
<sequence>MKQPVPKESVLKVLLCLLMTCSIFAQDKSLEKTFSKDEMSQLIDEQFRFAAQQYKLLDKNVAADRMPVTFNQKENKVTTSDTKWWCSGFFPGTLLYIYEYTQDAEIKAEAEKRLAILEKEKHYTGNHDLGFMMYCSFGNAYRLFGKPEDKATINTAAASLATRYRPSIKAIQSWDGSKNFKCPVIIDNMMNLELLSWATDNGADPKFKEIAITHANTTIKNHFRPDYSSYHVLDYDLETGKVLRKVTWQGAADSSAWARGQAWGLYGYTMMYRFTKDKNYLKQAKNIAKFILNNPNLPADKIPYWDFNAPNIPNAFRDASAASIMASALLELGQYANKKEKKEYVDTAQKMIQSLASDKYRAKLGENGGFLLMHSVGALPFNSEVDVPLTYADYYFLEALLRYKKWYL</sequence>
<comment type="caution">
    <text evidence="6">The sequence shown here is derived from an EMBL/GenBank/DDBJ whole genome shotgun (WGS) entry which is preliminary data.</text>
</comment>
<feature type="signal peptide" evidence="5">
    <location>
        <begin position="1"/>
        <end position="25"/>
    </location>
</feature>
<evidence type="ECO:0000256" key="3">
    <source>
        <dbReference type="PIRSR" id="PIRSR610905-1"/>
    </source>
</evidence>
<dbReference type="GO" id="GO:0052757">
    <property type="term" value="F:chondroitin hydrolase activity"/>
    <property type="evidence" value="ECO:0007669"/>
    <property type="project" value="TreeGrafter"/>
</dbReference>
<feature type="active site" description="Nucleophile" evidence="3">
    <location>
        <position position="128"/>
    </location>
</feature>
<dbReference type="InterPro" id="IPR012341">
    <property type="entry name" value="6hp_glycosidase-like_sf"/>
</dbReference>
<dbReference type="EMBL" id="QRDQ01000007">
    <property type="protein sequence ID" value="RED26869.1"/>
    <property type="molecule type" value="Genomic_DNA"/>
</dbReference>
<reference evidence="6 7" key="1">
    <citation type="submission" date="2018-07" db="EMBL/GenBank/DDBJ databases">
        <title>Genomic Encyclopedia of Archaeal and Bacterial Type Strains, Phase II (KMG-II): from individual species to whole genera.</title>
        <authorList>
            <person name="Goeker M."/>
        </authorList>
    </citation>
    <scope>NUCLEOTIDE SEQUENCE [LARGE SCALE GENOMIC DNA]</scope>
    <source>
        <strain evidence="6 7">DSM 25795</strain>
    </source>
</reference>
<evidence type="ECO:0000256" key="4">
    <source>
        <dbReference type="PIRSR" id="PIRSR610905-2"/>
    </source>
</evidence>
<evidence type="ECO:0000256" key="2">
    <source>
        <dbReference type="ARBA" id="ARBA00038358"/>
    </source>
</evidence>
<dbReference type="InterPro" id="IPR008928">
    <property type="entry name" value="6-hairpin_glycosidase_sf"/>
</dbReference>
<gene>
    <name evidence="6" type="ORF">BD847_0795</name>
</gene>
<name>A0A3D9G115_9FLAO</name>
<dbReference type="PANTHER" id="PTHR36845:SF1">
    <property type="entry name" value="HYDROLASE, PUTATIVE (AFU_ORTHOLOGUE AFUA_7G05090)-RELATED"/>
    <property type="match status" value="1"/>
</dbReference>
<dbReference type="Gene3D" id="1.50.10.10">
    <property type="match status" value="1"/>
</dbReference>
<dbReference type="InterPro" id="IPR010905">
    <property type="entry name" value="Glyco_hydro_88"/>
</dbReference>